<dbReference type="PANTHER" id="PTHR21432">
    <property type="entry name" value="ACETYL-COA HYDROLASE-RELATED"/>
    <property type="match status" value="1"/>
</dbReference>
<keyword evidence="2" id="KW-0443">Lipid metabolism</keyword>
<comment type="function">
    <text evidence="2">Coenzyme A-transferase that converts butyryl-CoA to butyrate.</text>
</comment>
<keyword evidence="6" id="KW-1185">Reference proteome</keyword>
<dbReference type="Gene3D" id="3.30.750.70">
    <property type="entry name" value="4-hydroxybutyrate coenzyme like domains"/>
    <property type="match status" value="1"/>
</dbReference>
<comment type="pathway">
    <text evidence="2">Lipid metabolism; butanoate metabolism.</text>
</comment>
<organism evidence="5 6">
    <name type="scientific">Butyricicoccus porcorum</name>
    <dbReference type="NCBI Taxonomy" id="1945634"/>
    <lineage>
        <taxon>Bacteria</taxon>
        <taxon>Bacillati</taxon>
        <taxon>Bacillota</taxon>
        <taxon>Clostridia</taxon>
        <taxon>Eubacteriales</taxon>
        <taxon>Butyricicoccaceae</taxon>
        <taxon>Butyricicoccus</taxon>
    </lineage>
</organism>
<comment type="similarity">
    <text evidence="2">Belongs to the acetyl-CoA hydrolase/transferase family. Butyryl-CoA CoA-transferase subfamily.</text>
</comment>
<dbReference type="UniPathway" id="UPA00863"/>
<dbReference type="GO" id="GO:0006083">
    <property type="term" value="P:acetate metabolic process"/>
    <property type="evidence" value="ECO:0007669"/>
    <property type="project" value="InterPro"/>
</dbReference>
<feature type="binding site" evidence="2">
    <location>
        <position position="320"/>
    </location>
    <ligand>
        <name>CoA</name>
        <dbReference type="ChEBI" id="CHEBI:57287"/>
    </ligand>
</feature>
<protein>
    <recommendedName>
        <fullName evidence="2">Butyryl-CoA:acetate CoA-transferase</fullName>
        <shortName evidence="2">Butyryl-CoA CoA-transferase</shortName>
        <ecNumber evidence="2">2.8.3.-</ecNumber>
    </recommendedName>
</protein>
<dbReference type="EC" id="2.8.3.-" evidence="2"/>
<proteinExistence type="inferred from homology"/>
<dbReference type="InterPro" id="IPR023990">
    <property type="entry name" value="Butryl-CoA_acetate_CoA_Tfrase"/>
</dbReference>
<dbReference type="InterPro" id="IPR046433">
    <property type="entry name" value="ActCoA_hydro"/>
</dbReference>
<evidence type="ECO:0000256" key="2">
    <source>
        <dbReference type="HAMAP-Rule" id="MF_03227"/>
    </source>
</evidence>
<accession>A0A252F6H9</accession>
<comment type="caution">
    <text evidence="5">The sequence shown here is derived from an EMBL/GenBank/DDBJ whole genome shotgun (WGS) entry which is preliminary data.</text>
</comment>
<evidence type="ECO:0000259" key="4">
    <source>
        <dbReference type="Pfam" id="PF13336"/>
    </source>
</evidence>
<feature type="binding site" evidence="2">
    <location>
        <position position="343"/>
    </location>
    <ligand>
        <name>CoA</name>
        <dbReference type="ChEBI" id="CHEBI:57287"/>
    </ligand>
</feature>
<dbReference type="SUPFAM" id="SSF100950">
    <property type="entry name" value="NagB/RpiA/CoA transferase-like"/>
    <property type="match status" value="2"/>
</dbReference>
<feature type="active site" description="5-glutamyl coenzyme A thioester intermediate" evidence="2">
    <location>
        <position position="245"/>
    </location>
</feature>
<dbReference type="RefSeq" id="WP_087017150.1">
    <property type="nucleotide sequence ID" value="NZ_CP178353.1"/>
</dbReference>
<keyword evidence="2" id="KW-0276">Fatty acid metabolism</keyword>
<feature type="domain" description="Acetyl-CoA hydrolase/transferase N-terminal" evidence="3">
    <location>
        <begin position="3"/>
        <end position="185"/>
    </location>
</feature>
<dbReference type="GO" id="GO:0006084">
    <property type="term" value="P:acetyl-CoA metabolic process"/>
    <property type="evidence" value="ECO:0007669"/>
    <property type="project" value="UniProtKB-UniRule"/>
</dbReference>
<dbReference type="InterPro" id="IPR003702">
    <property type="entry name" value="ActCoA_hydro_N"/>
</dbReference>
<feature type="domain" description="Acetyl-CoA hydrolase/transferase C-terminal" evidence="4">
    <location>
        <begin position="279"/>
        <end position="435"/>
    </location>
</feature>
<evidence type="ECO:0000313" key="6">
    <source>
        <dbReference type="Proteomes" id="UP000194903"/>
    </source>
</evidence>
<dbReference type="InterPro" id="IPR026888">
    <property type="entry name" value="AcetylCoA_hyd_C"/>
</dbReference>
<name>A0A252F6H9_9FIRM</name>
<dbReference type="EMBL" id="NHOC01000002">
    <property type="protein sequence ID" value="OUM21322.1"/>
    <property type="molecule type" value="Genomic_DNA"/>
</dbReference>
<dbReference type="Pfam" id="PF02550">
    <property type="entry name" value="AcetylCoA_hydro"/>
    <property type="match status" value="1"/>
</dbReference>
<dbReference type="InterPro" id="IPR037171">
    <property type="entry name" value="NagB/RpiA_transferase-like"/>
</dbReference>
<dbReference type="HAMAP" id="MF_03228">
    <property type="entry name" value="But_CoA_trans"/>
    <property type="match status" value="1"/>
</dbReference>
<dbReference type="NCBIfam" id="TIGR03948">
    <property type="entry name" value="butyr_acet_CoA"/>
    <property type="match status" value="1"/>
</dbReference>
<dbReference type="GO" id="GO:0008775">
    <property type="term" value="F:acetate CoA-transferase activity"/>
    <property type="evidence" value="ECO:0007669"/>
    <property type="project" value="InterPro"/>
</dbReference>
<dbReference type="PANTHER" id="PTHR21432:SF20">
    <property type="entry name" value="ACETYL-COA HYDROLASE"/>
    <property type="match status" value="1"/>
</dbReference>
<evidence type="ECO:0000259" key="3">
    <source>
        <dbReference type="Pfam" id="PF02550"/>
    </source>
</evidence>
<dbReference type="HAMAP" id="MF_03227">
    <property type="entry name" value="But_acet_CoA_trans"/>
    <property type="match status" value="1"/>
</dbReference>
<dbReference type="GO" id="GO:0046358">
    <property type="term" value="P:butyrate biosynthetic process"/>
    <property type="evidence" value="ECO:0007669"/>
    <property type="project" value="UniProtKB-UniRule"/>
</dbReference>
<dbReference type="OrthoDB" id="9801795at2"/>
<dbReference type="InterPro" id="IPR038460">
    <property type="entry name" value="AcetylCoA_hyd_C_sf"/>
</dbReference>
<feature type="binding site" evidence="2">
    <location>
        <begin position="220"/>
        <end position="224"/>
    </location>
    <ligand>
        <name>CoA</name>
        <dbReference type="ChEBI" id="CHEBI:57287"/>
    </ligand>
</feature>
<dbReference type="AlphaFoldDB" id="A0A252F6H9"/>
<dbReference type="Gene3D" id="3.40.1080.10">
    <property type="entry name" value="Glutaconate Coenzyme A-transferase"/>
    <property type="match status" value="1"/>
</dbReference>
<gene>
    <name evidence="5" type="ORF">CBW42_01765</name>
</gene>
<reference evidence="5 6" key="1">
    <citation type="submission" date="2017-05" db="EMBL/GenBank/DDBJ databases">
        <title>Butyricicoccus porcorum sp. nov. a butyrate-producing bacterium from the swine intestinal tract.</title>
        <authorList>
            <person name="Trachsel J."/>
            <person name="Humphrey S."/>
            <person name="Allen H.K."/>
        </authorList>
    </citation>
    <scope>NUCLEOTIDE SEQUENCE [LARGE SCALE GENOMIC DNA]</scope>
    <source>
        <strain evidence="5">BB10</strain>
    </source>
</reference>
<keyword evidence="1 2" id="KW-0808">Transferase</keyword>
<dbReference type="Proteomes" id="UP000194903">
    <property type="component" value="Unassembled WGS sequence"/>
</dbReference>
<sequence length="447" mass="48821">MDYQALYQSKLTTAEEAVKVVKSGDWLDFGWCTGIPVELDKALAARADELYDVNIRGGILLWPLAIAQVPEANKHFSWNSWHMSGIERHMIDDGIAYYAPLRYSELPRWYRESIDKPDVVMIQVAPMDKHGYFNFGPNASHLAAVCETAKIVIVEVNQNMPRCLGGFEEGVHISKVDMIVEGNNPPIGQMGGGGAASEIDETVAKLIVEEIPNGACLQLGIGGMPNAVGSLIAQSDLKDLGVHTEMYVDGFVDIAAAGKITCSKKNIDKGRQVYAFGAGTQKMYDYMDNNPALMSAPVSYTNDARTIAQIDNFISINNAVDLDLTGQINAESAGVKHISGAGGQLDFVLGAYLSKGGKSFICCSSTFTTRSGELKSRIVPTLNPGSTVTDTRTNTHYLVTEYGKVCLKGLSTWERAEAIISVAHPQFRDELIQEAEKLKIWRTSNRR</sequence>
<dbReference type="Pfam" id="PF13336">
    <property type="entry name" value="AcetylCoA_hyd_C"/>
    <property type="match status" value="1"/>
</dbReference>
<evidence type="ECO:0000256" key="1">
    <source>
        <dbReference type="ARBA" id="ARBA00022679"/>
    </source>
</evidence>
<evidence type="ECO:0000313" key="5">
    <source>
        <dbReference type="EMBL" id="OUM21322.1"/>
    </source>
</evidence>
<dbReference type="Gene3D" id="3.40.1080.20">
    <property type="entry name" value="Acetyl-CoA hydrolase/transferase C-terminal domain"/>
    <property type="match status" value="1"/>
</dbReference>
<comment type="catalytic activity">
    <reaction evidence="2">
        <text>butanoate + acetyl-CoA = butanoyl-CoA + acetate</text>
        <dbReference type="Rhea" id="RHEA:30071"/>
        <dbReference type="ChEBI" id="CHEBI:17968"/>
        <dbReference type="ChEBI" id="CHEBI:30089"/>
        <dbReference type="ChEBI" id="CHEBI:57288"/>
        <dbReference type="ChEBI" id="CHEBI:57371"/>
    </reaction>
</comment>